<feature type="compositionally biased region" description="Low complexity" evidence="1">
    <location>
        <begin position="43"/>
        <end position="57"/>
    </location>
</feature>
<accession>A0A9P5NQF6</accession>
<feature type="compositionally biased region" description="Polar residues" evidence="1">
    <location>
        <begin position="110"/>
        <end position="122"/>
    </location>
</feature>
<keyword evidence="3" id="KW-1185">Reference proteome</keyword>
<comment type="caution">
    <text evidence="2">The sequence shown here is derived from an EMBL/GenBank/DDBJ whole genome shotgun (WGS) entry which is preliminary data.</text>
</comment>
<dbReference type="AlphaFoldDB" id="A0A9P5NQF6"/>
<dbReference type="EMBL" id="JADNYJ010000024">
    <property type="protein sequence ID" value="KAF8905114.1"/>
    <property type="molecule type" value="Genomic_DNA"/>
</dbReference>
<feature type="compositionally biased region" description="Polar residues" evidence="1">
    <location>
        <begin position="8"/>
        <end position="26"/>
    </location>
</feature>
<organism evidence="2 3">
    <name type="scientific">Gymnopilus junonius</name>
    <name type="common">Spectacular rustgill mushroom</name>
    <name type="synonym">Gymnopilus spectabilis subsp. junonius</name>
    <dbReference type="NCBI Taxonomy" id="109634"/>
    <lineage>
        <taxon>Eukaryota</taxon>
        <taxon>Fungi</taxon>
        <taxon>Dikarya</taxon>
        <taxon>Basidiomycota</taxon>
        <taxon>Agaricomycotina</taxon>
        <taxon>Agaricomycetes</taxon>
        <taxon>Agaricomycetidae</taxon>
        <taxon>Agaricales</taxon>
        <taxon>Agaricineae</taxon>
        <taxon>Hymenogastraceae</taxon>
        <taxon>Gymnopilus</taxon>
    </lineage>
</organism>
<name>A0A9P5NQF6_GYMJU</name>
<protein>
    <submittedName>
        <fullName evidence="2">Uncharacterized protein</fullName>
    </submittedName>
</protein>
<gene>
    <name evidence="2" type="ORF">CPB84DRAFT_1772470</name>
</gene>
<sequence length="186" mass="20208">MTPLRPTPTDNAFRTPSTTLDLTSPVNEKLGHNSGDRILNPHSKLNQLSNEQSLNSSRHPPRHSVTRSPLPSYDQTRPPGKTSSGPRSSIWSQQNKASTLSYDMVCSPEPTASSVVPSQPKGQQHFVPSAVSNLPTGKDVATRTEPSLSSQPITRTAAPQTAGTKRRLGMGRMTNSYSNKKFKHPV</sequence>
<feature type="compositionally biased region" description="Polar residues" evidence="1">
    <location>
        <begin position="144"/>
        <end position="163"/>
    </location>
</feature>
<dbReference type="OrthoDB" id="3270499at2759"/>
<evidence type="ECO:0000313" key="2">
    <source>
        <dbReference type="EMBL" id="KAF8905114.1"/>
    </source>
</evidence>
<evidence type="ECO:0000313" key="3">
    <source>
        <dbReference type="Proteomes" id="UP000724874"/>
    </source>
</evidence>
<feature type="compositionally biased region" description="Polar residues" evidence="1">
    <location>
        <begin position="66"/>
        <end position="101"/>
    </location>
</feature>
<evidence type="ECO:0000256" key="1">
    <source>
        <dbReference type="SAM" id="MobiDB-lite"/>
    </source>
</evidence>
<feature type="region of interest" description="Disordered" evidence="1">
    <location>
        <begin position="1"/>
        <end position="186"/>
    </location>
</feature>
<reference evidence="2" key="1">
    <citation type="submission" date="2020-11" db="EMBL/GenBank/DDBJ databases">
        <authorList>
            <consortium name="DOE Joint Genome Institute"/>
            <person name="Ahrendt S."/>
            <person name="Riley R."/>
            <person name="Andreopoulos W."/>
            <person name="LaButti K."/>
            <person name="Pangilinan J."/>
            <person name="Ruiz-duenas F.J."/>
            <person name="Barrasa J.M."/>
            <person name="Sanchez-Garcia M."/>
            <person name="Camarero S."/>
            <person name="Miyauchi S."/>
            <person name="Serrano A."/>
            <person name="Linde D."/>
            <person name="Babiker R."/>
            <person name="Drula E."/>
            <person name="Ayuso-Fernandez I."/>
            <person name="Pacheco R."/>
            <person name="Padilla G."/>
            <person name="Ferreira P."/>
            <person name="Barriuso J."/>
            <person name="Kellner H."/>
            <person name="Castanera R."/>
            <person name="Alfaro M."/>
            <person name="Ramirez L."/>
            <person name="Pisabarro A.G."/>
            <person name="Kuo A."/>
            <person name="Tritt A."/>
            <person name="Lipzen A."/>
            <person name="He G."/>
            <person name="Yan M."/>
            <person name="Ng V."/>
            <person name="Cullen D."/>
            <person name="Martin F."/>
            <person name="Rosso M.-N."/>
            <person name="Henrissat B."/>
            <person name="Hibbett D."/>
            <person name="Martinez A.T."/>
            <person name="Grigoriev I.V."/>
        </authorList>
    </citation>
    <scope>NUCLEOTIDE SEQUENCE</scope>
    <source>
        <strain evidence="2">AH 44721</strain>
    </source>
</reference>
<proteinExistence type="predicted"/>
<dbReference type="Proteomes" id="UP000724874">
    <property type="component" value="Unassembled WGS sequence"/>
</dbReference>